<gene>
    <name evidence="1" type="ORF">GCM10022222_01390</name>
</gene>
<accession>A0ABP6UVW4</accession>
<keyword evidence="2" id="KW-1185">Reference proteome</keyword>
<proteinExistence type="predicted"/>
<comment type="caution">
    <text evidence="1">The sequence shown here is derived from an EMBL/GenBank/DDBJ whole genome shotgun (WGS) entry which is preliminary data.</text>
</comment>
<name>A0ABP6UVW4_9PSEU</name>
<organism evidence="1 2">
    <name type="scientific">Amycolatopsis ultiminotia</name>
    <dbReference type="NCBI Taxonomy" id="543629"/>
    <lineage>
        <taxon>Bacteria</taxon>
        <taxon>Bacillati</taxon>
        <taxon>Actinomycetota</taxon>
        <taxon>Actinomycetes</taxon>
        <taxon>Pseudonocardiales</taxon>
        <taxon>Pseudonocardiaceae</taxon>
        <taxon>Amycolatopsis</taxon>
    </lineage>
</organism>
<protein>
    <submittedName>
        <fullName evidence="1">Uncharacterized protein</fullName>
    </submittedName>
</protein>
<dbReference type="Proteomes" id="UP001500689">
    <property type="component" value="Unassembled WGS sequence"/>
</dbReference>
<sequence length="107" mass="11417">MYLLLVLAERVFGTEFGQVPRLPLLRAGRAAAGQPPPLTVFTRLTSTVGWDTGRATTNTVAISVLGRFIYGTGLSLIRHSDEGYGTLDMVGLPTLWCPQVCGAGKPV</sequence>
<evidence type="ECO:0000313" key="1">
    <source>
        <dbReference type="EMBL" id="GAA3523159.1"/>
    </source>
</evidence>
<reference evidence="2" key="1">
    <citation type="journal article" date="2019" name="Int. J. Syst. Evol. Microbiol.">
        <title>The Global Catalogue of Microorganisms (GCM) 10K type strain sequencing project: providing services to taxonomists for standard genome sequencing and annotation.</title>
        <authorList>
            <consortium name="The Broad Institute Genomics Platform"/>
            <consortium name="The Broad Institute Genome Sequencing Center for Infectious Disease"/>
            <person name="Wu L."/>
            <person name="Ma J."/>
        </authorList>
    </citation>
    <scope>NUCLEOTIDE SEQUENCE [LARGE SCALE GENOMIC DNA]</scope>
    <source>
        <strain evidence="2">JCM 16898</strain>
    </source>
</reference>
<evidence type="ECO:0000313" key="2">
    <source>
        <dbReference type="Proteomes" id="UP001500689"/>
    </source>
</evidence>
<dbReference type="EMBL" id="BAAAZN010000001">
    <property type="protein sequence ID" value="GAA3523159.1"/>
    <property type="molecule type" value="Genomic_DNA"/>
</dbReference>